<evidence type="ECO:0000256" key="3">
    <source>
        <dbReference type="ARBA" id="ARBA00008663"/>
    </source>
</evidence>
<dbReference type="InterPro" id="IPR011037">
    <property type="entry name" value="Pyrv_Knase-like_insert_dom_sf"/>
</dbReference>
<protein>
    <recommendedName>
        <fullName evidence="4 13">Pyruvate kinase</fullName>
        <ecNumber evidence="4 13">2.7.1.40</ecNumber>
    </recommendedName>
</protein>
<evidence type="ECO:0000256" key="2">
    <source>
        <dbReference type="ARBA" id="ARBA00004997"/>
    </source>
</evidence>
<organism evidence="17 18">
    <name type="scientific">Anaeromyxobacter paludicola</name>
    <dbReference type="NCBI Taxonomy" id="2918171"/>
    <lineage>
        <taxon>Bacteria</taxon>
        <taxon>Pseudomonadati</taxon>
        <taxon>Myxococcota</taxon>
        <taxon>Myxococcia</taxon>
        <taxon>Myxococcales</taxon>
        <taxon>Cystobacterineae</taxon>
        <taxon>Anaeromyxobacteraceae</taxon>
        <taxon>Anaeromyxobacter</taxon>
    </lineage>
</organism>
<evidence type="ECO:0000256" key="6">
    <source>
        <dbReference type="ARBA" id="ARBA00022723"/>
    </source>
</evidence>
<evidence type="ECO:0000256" key="1">
    <source>
        <dbReference type="ARBA" id="ARBA00001958"/>
    </source>
</evidence>
<evidence type="ECO:0000256" key="8">
    <source>
        <dbReference type="ARBA" id="ARBA00022777"/>
    </source>
</evidence>
<dbReference type="NCBIfam" id="NF004978">
    <property type="entry name" value="PRK06354.1"/>
    <property type="match status" value="1"/>
</dbReference>
<dbReference type="NCBIfam" id="NF004491">
    <property type="entry name" value="PRK05826.1"/>
    <property type="match status" value="1"/>
</dbReference>
<dbReference type="Gene3D" id="2.40.33.10">
    <property type="entry name" value="PK beta-barrel domain-like"/>
    <property type="match status" value="1"/>
</dbReference>
<sequence>MRRAKIVATLGPASSDLDTIRKLLELGVDVARLNFSHGSHDDHARSLDRIRAASRQLGKAVGVLQDLQGPKIRTGPLKAGKAGVTLENGSELVITTAGEVAGDASLVSTTYEFLAKDVRAGDRLLIDDGLIELRVLDTDGVRVRCEVVEGGWLGEHKGINLPGVALRTSALSEKDKNDLAFGITHGVDFVALSFVRSPEDVALCRREMEAAGRVVPIIAKIEKPEAIEHIDAILEAADGLMVARGDLGVEILPERVPSIQKDIVRRANAAGKPVIVATQMLNSMIDHSRPTRAEASDVANAIWDGASAVMLSGETASGKYPLLAVQMMDRIVRETEESLTSEYYLRYQAPAVQGGFPPVIAANAVRAAEEARASAICCFTLSGDTARLLAHGRPRVPIIAFSPDQSIRRRLSLYWGVVPKVMAPVIDPDVMSDMVSQRLLEEEHARPGDRVVLVYGSPLGIRGATNSMRLHEVHPPVAPRSGE</sequence>
<name>A0ABM7XDA0_9BACT</name>
<keyword evidence="8 14" id="KW-0418">Kinase</keyword>
<evidence type="ECO:0000313" key="17">
    <source>
        <dbReference type="EMBL" id="BDG09858.1"/>
    </source>
</evidence>
<dbReference type="Proteomes" id="UP001162734">
    <property type="component" value="Chromosome"/>
</dbReference>
<feature type="domain" description="Pyruvate kinase C-terminal" evidence="16">
    <location>
        <begin position="360"/>
        <end position="471"/>
    </location>
</feature>
<dbReference type="NCBIfam" id="TIGR01064">
    <property type="entry name" value="pyruv_kin"/>
    <property type="match status" value="1"/>
</dbReference>
<dbReference type="InterPro" id="IPR015795">
    <property type="entry name" value="Pyrv_Knase_C"/>
</dbReference>
<dbReference type="Gene3D" id="3.20.20.60">
    <property type="entry name" value="Phosphoenolpyruvate-binding domains"/>
    <property type="match status" value="1"/>
</dbReference>
<evidence type="ECO:0000256" key="12">
    <source>
        <dbReference type="ARBA" id="ARBA00023317"/>
    </source>
</evidence>
<dbReference type="InterPro" id="IPR036918">
    <property type="entry name" value="Pyrv_Knase_C_sf"/>
</dbReference>
<keyword evidence="5 14" id="KW-0808">Transferase</keyword>
<keyword evidence="6" id="KW-0479">Metal-binding</keyword>
<dbReference type="InterPro" id="IPR040442">
    <property type="entry name" value="Pyrv_kinase-like_dom_sf"/>
</dbReference>
<dbReference type="GO" id="GO:0016301">
    <property type="term" value="F:kinase activity"/>
    <property type="evidence" value="ECO:0007669"/>
    <property type="project" value="UniProtKB-KW"/>
</dbReference>
<dbReference type="SUPFAM" id="SSF50800">
    <property type="entry name" value="PK beta-barrel domain-like"/>
    <property type="match status" value="1"/>
</dbReference>
<keyword evidence="11 14" id="KW-0324">Glycolysis</keyword>
<evidence type="ECO:0000259" key="16">
    <source>
        <dbReference type="Pfam" id="PF02887"/>
    </source>
</evidence>
<evidence type="ECO:0000259" key="15">
    <source>
        <dbReference type="Pfam" id="PF00224"/>
    </source>
</evidence>
<dbReference type="RefSeq" id="WP_248342259.1">
    <property type="nucleotide sequence ID" value="NZ_AP025592.1"/>
</dbReference>
<dbReference type="EMBL" id="AP025592">
    <property type="protein sequence ID" value="BDG09858.1"/>
    <property type="molecule type" value="Genomic_DNA"/>
</dbReference>
<dbReference type="InterPro" id="IPR015806">
    <property type="entry name" value="Pyrv_Knase_insert_dom_sf"/>
</dbReference>
<evidence type="ECO:0000256" key="14">
    <source>
        <dbReference type="RuleBase" id="RU000504"/>
    </source>
</evidence>
<dbReference type="InterPro" id="IPR001697">
    <property type="entry name" value="Pyr_Knase"/>
</dbReference>
<dbReference type="Gene3D" id="3.40.1380.20">
    <property type="entry name" value="Pyruvate kinase, C-terminal domain"/>
    <property type="match status" value="1"/>
</dbReference>
<feature type="domain" description="Pyruvate kinase barrel" evidence="15">
    <location>
        <begin position="1"/>
        <end position="325"/>
    </location>
</feature>
<dbReference type="InterPro" id="IPR015793">
    <property type="entry name" value="Pyrv_Knase_brl"/>
</dbReference>
<evidence type="ECO:0000256" key="5">
    <source>
        <dbReference type="ARBA" id="ARBA00022679"/>
    </source>
</evidence>
<keyword evidence="18" id="KW-1185">Reference proteome</keyword>
<evidence type="ECO:0000256" key="10">
    <source>
        <dbReference type="ARBA" id="ARBA00022842"/>
    </source>
</evidence>
<dbReference type="PRINTS" id="PR01050">
    <property type="entry name" value="PYRUVTKNASE"/>
</dbReference>
<evidence type="ECO:0000256" key="11">
    <source>
        <dbReference type="ARBA" id="ARBA00023152"/>
    </source>
</evidence>
<dbReference type="EC" id="2.7.1.40" evidence="4 13"/>
<dbReference type="PANTHER" id="PTHR11817">
    <property type="entry name" value="PYRUVATE KINASE"/>
    <property type="match status" value="1"/>
</dbReference>
<evidence type="ECO:0000256" key="9">
    <source>
        <dbReference type="ARBA" id="ARBA00022840"/>
    </source>
</evidence>
<evidence type="ECO:0000256" key="13">
    <source>
        <dbReference type="NCBIfam" id="TIGR01064"/>
    </source>
</evidence>
<reference evidence="18" key="1">
    <citation type="journal article" date="2022" name="Int. J. Syst. Evol. Microbiol.">
        <title>Anaeromyxobacter oryzae sp. nov., Anaeromyxobacter diazotrophicus sp. nov. and Anaeromyxobacter paludicola sp. nov., isolated from paddy soils.</title>
        <authorList>
            <person name="Itoh H."/>
            <person name="Xu Z."/>
            <person name="Mise K."/>
            <person name="Masuda Y."/>
            <person name="Ushijima N."/>
            <person name="Hayakawa C."/>
            <person name="Shiratori Y."/>
            <person name="Senoo K."/>
        </authorList>
    </citation>
    <scope>NUCLEOTIDE SEQUENCE [LARGE SCALE GENOMIC DNA]</scope>
    <source>
        <strain evidence="18">Red630</strain>
    </source>
</reference>
<dbReference type="Pfam" id="PF00224">
    <property type="entry name" value="PK"/>
    <property type="match status" value="1"/>
</dbReference>
<comment type="cofactor">
    <cofactor evidence="1">
        <name>K(+)</name>
        <dbReference type="ChEBI" id="CHEBI:29103"/>
    </cofactor>
</comment>
<keyword evidence="9" id="KW-0067">ATP-binding</keyword>
<accession>A0ABM7XDA0</accession>
<proteinExistence type="inferred from homology"/>
<comment type="pathway">
    <text evidence="2 14">Carbohydrate degradation; glycolysis; pyruvate from D-glyceraldehyde 3-phosphate: step 5/5.</text>
</comment>
<dbReference type="Pfam" id="PF02887">
    <property type="entry name" value="PK_C"/>
    <property type="match status" value="1"/>
</dbReference>
<dbReference type="SUPFAM" id="SSF51621">
    <property type="entry name" value="Phosphoenolpyruvate/pyruvate domain"/>
    <property type="match status" value="1"/>
</dbReference>
<evidence type="ECO:0000256" key="4">
    <source>
        <dbReference type="ARBA" id="ARBA00012142"/>
    </source>
</evidence>
<dbReference type="SUPFAM" id="SSF52935">
    <property type="entry name" value="PK C-terminal domain-like"/>
    <property type="match status" value="1"/>
</dbReference>
<evidence type="ECO:0000313" key="18">
    <source>
        <dbReference type="Proteomes" id="UP001162734"/>
    </source>
</evidence>
<dbReference type="InterPro" id="IPR015813">
    <property type="entry name" value="Pyrv/PenolPyrv_kinase-like_dom"/>
</dbReference>
<keyword evidence="10 14" id="KW-0460">Magnesium</keyword>
<dbReference type="PROSITE" id="PS00110">
    <property type="entry name" value="PYRUVATE_KINASE"/>
    <property type="match status" value="1"/>
</dbReference>
<comment type="catalytic activity">
    <reaction evidence="14">
        <text>pyruvate + ATP = phosphoenolpyruvate + ADP + H(+)</text>
        <dbReference type="Rhea" id="RHEA:18157"/>
        <dbReference type="ChEBI" id="CHEBI:15361"/>
        <dbReference type="ChEBI" id="CHEBI:15378"/>
        <dbReference type="ChEBI" id="CHEBI:30616"/>
        <dbReference type="ChEBI" id="CHEBI:58702"/>
        <dbReference type="ChEBI" id="CHEBI:456216"/>
        <dbReference type="EC" id="2.7.1.40"/>
    </reaction>
</comment>
<evidence type="ECO:0000256" key="7">
    <source>
        <dbReference type="ARBA" id="ARBA00022741"/>
    </source>
</evidence>
<keyword evidence="12 17" id="KW-0670">Pyruvate</keyword>
<comment type="similarity">
    <text evidence="3 14">Belongs to the pyruvate kinase family.</text>
</comment>
<dbReference type="InterPro" id="IPR018209">
    <property type="entry name" value="Pyrv_Knase_AS"/>
</dbReference>
<keyword evidence="7" id="KW-0547">Nucleotide-binding</keyword>
<gene>
    <name evidence="17" type="ORF">AMPC_29710</name>
</gene>